<name>A0A2T2NI56_CORCC</name>
<accession>A0A2T2NI56</accession>
<evidence type="ECO:0000313" key="3">
    <source>
        <dbReference type="Proteomes" id="UP000240883"/>
    </source>
</evidence>
<evidence type="ECO:0000313" key="2">
    <source>
        <dbReference type="EMBL" id="PSN64728.1"/>
    </source>
</evidence>
<organism evidence="2 3">
    <name type="scientific">Corynespora cassiicola Philippines</name>
    <dbReference type="NCBI Taxonomy" id="1448308"/>
    <lineage>
        <taxon>Eukaryota</taxon>
        <taxon>Fungi</taxon>
        <taxon>Dikarya</taxon>
        <taxon>Ascomycota</taxon>
        <taxon>Pezizomycotina</taxon>
        <taxon>Dothideomycetes</taxon>
        <taxon>Pleosporomycetidae</taxon>
        <taxon>Pleosporales</taxon>
        <taxon>Corynesporascaceae</taxon>
        <taxon>Corynespora</taxon>
    </lineage>
</organism>
<feature type="region of interest" description="Disordered" evidence="1">
    <location>
        <begin position="154"/>
        <end position="189"/>
    </location>
</feature>
<evidence type="ECO:0000256" key="1">
    <source>
        <dbReference type="SAM" id="MobiDB-lite"/>
    </source>
</evidence>
<dbReference type="Proteomes" id="UP000240883">
    <property type="component" value="Unassembled WGS sequence"/>
</dbReference>
<dbReference type="AlphaFoldDB" id="A0A2T2NI56"/>
<dbReference type="EMBL" id="KZ678138">
    <property type="protein sequence ID" value="PSN64728.1"/>
    <property type="molecule type" value="Genomic_DNA"/>
</dbReference>
<keyword evidence="3" id="KW-1185">Reference proteome</keyword>
<gene>
    <name evidence="2" type="ORF">BS50DRAFT_678758</name>
</gene>
<reference evidence="2 3" key="1">
    <citation type="journal article" date="2018" name="Front. Microbiol.">
        <title>Genome-Wide Analysis of Corynespora cassiicola Leaf Fall Disease Putative Effectors.</title>
        <authorList>
            <person name="Lopez D."/>
            <person name="Ribeiro S."/>
            <person name="Label P."/>
            <person name="Fumanal B."/>
            <person name="Venisse J.S."/>
            <person name="Kohler A."/>
            <person name="de Oliveira R.R."/>
            <person name="Labutti K."/>
            <person name="Lipzen A."/>
            <person name="Lail K."/>
            <person name="Bauer D."/>
            <person name="Ohm R.A."/>
            <person name="Barry K.W."/>
            <person name="Spatafora J."/>
            <person name="Grigoriev I.V."/>
            <person name="Martin F.M."/>
            <person name="Pujade-Renaud V."/>
        </authorList>
    </citation>
    <scope>NUCLEOTIDE SEQUENCE [LARGE SCALE GENOMIC DNA]</scope>
    <source>
        <strain evidence="2 3">Philippines</strain>
    </source>
</reference>
<protein>
    <submittedName>
        <fullName evidence="2">Uncharacterized protein</fullName>
    </submittedName>
</protein>
<proteinExistence type="predicted"/>
<feature type="compositionally biased region" description="Low complexity" evidence="1">
    <location>
        <begin position="154"/>
        <end position="170"/>
    </location>
</feature>
<feature type="compositionally biased region" description="Basic residues" evidence="1">
    <location>
        <begin position="177"/>
        <end position="187"/>
    </location>
</feature>
<sequence>MNLGPNVWGLQKMTLHDTATELLPSTKPTYTPQYQRLDSVDMGASLIRFTPHRPHHNTIDDNTIFSIARLKPYPIPPRLHSPLLYSTSLLRHDHREPHTPFLSTSMAPVGQDPNQWTLEVTMGLSNVLATILVPCLSGVCHLIWRRYEATLEDSLGGSSDGTGTSSPPSTARESRKGTKPRRFRRSAGVRVVAFPVRGGGCRKG</sequence>